<comment type="subunit">
    <text evidence="1">Homodimers and heterodimers.</text>
</comment>
<dbReference type="PANTHER" id="PTHR31734">
    <property type="entry name" value="AUXIN-RESPONSIVE PROTEIN IAA17"/>
    <property type="match status" value="1"/>
</dbReference>
<evidence type="ECO:0000313" key="4">
    <source>
        <dbReference type="EMBL" id="KAK0596824.1"/>
    </source>
</evidence>
<dbReference type="GO" id="GO:0005634">
    <property type="term" value="C:nucleus"/>
    <property type="evidence" value="ECO:0007669"/>
    <property type="project" value="UniProtKB-SubCell"/>
</dbReference>
<dbReference type="GO" id="GO:0006355">
    <property type="term" value="P:regulation of DNA-templated transcription"/>
    <property type="evidence" value="ECO:0007669"/>
    <property type="project" value="InterPro"/>
</dbReference>
<sequence>MEGGSSMNGETRPQLLDLIPKEREWLMMRESGERRHHGSSEEKLELRLGPPGGEDWSLKDNNNRERDESLLSLSYFSSMNNNQNISKTRTTTMAFHIFISQHQQKHPKQHHRACLSWERNHHSPVALNSQKRTAPAPVVGWPPIRSFRKNLASTSASKPSTESSPNGRPPCSSKRFQCWWNGEQARGRESDHWRFGWKWRNTLVYEDNEGDRMLVGDVPWHMFVSTVKRLRVLKSSEVSALSLGSSKQAKIVA</sequence>
<feature type="region of interest" description="Disordered" evidence="2">
    <location>
        <begin position="151"/>
        <end position="172"/>
    </location>
</feature>
<feature type="region of interest" description="Disordered" evidence="2">
    <location>
        <begin position="28"/>
        <end position="62"/>
    </location>
</feature>
<dbReference type="Proteomes" id="UP001168877">
    <property type="component" value="Unassembled WGS sequence"/>
</dbReference>
<evidence type="ECO:0000256" key="1">
    <source>
        <dbReference type="RuleBase" id="RU004549"/>
    </source>
</evidence>
<dbReference type="InterPro" id="IPR003311">
    <property type="entry name" value="AUX_IAA"/>
</dbReference>
<dbReference type="EMBL" id="JAUESC010000004">
    <property type="protein sequence ID" value="KAK0596824.1"/>
    <property type="molecule type" value="Genomic_DNA"/>
</dbReference>
<dbReference type="PANTHER" id="PTHR31734:SF2">
    <property type="entry name" value="AUXIN-RESPONSIVE PROTEIN IAA26"/>
    <property type="match status" value="1"/>
</dbReference>
<organism evidence="4 5">
    <name type="scientific">Acer saccharum</name>
    <name type="common">Sugar maple</name>
    <dbReference type="NCBI Taxonomy" id="4024"/>
    <lineage>
        <taxon>Eukaryota</taxon>
        <taxon>Viridiplantae</taxon>
        <taxon>Streptophyta</taxon>
        <taxon>Embryophyta</taxon>
        <taxon>Tracheophyta</taxon>
        <taxon>Spermatophyta</taxon>
        <taxon>Magnoliopsida</taxon>
        <taxon>eudicotyledons</taxon>
        <taxon>Gunneridae</taxon>
        <taxon>Pentapetalae</taxon>
        <taxon>rosids</taxon>
        <taxon>malvids</taxon>
        <taxon>Sapindales</taxon>
        <taxon>Sapindaceae</taxon>
        <taxon>Hippocastanoideae</taxon>
        <taxon>Acereae</taxon>
        <taxon>Acer</taxon>
    </lineage>
</organism>
<accession>A0AA39SR74</accession>
<dbReference type="SUPFAM" id="SSF54277">
    <property type="entry name" value="CAD &amp; PB1 domains"/>
    <property type="match status" value="1"/>
</dbReference>
<dbReference type="InterPro" id="IPR033389">
    <property type="entry name" value="AUX/IAA_dom"/>
</dbReference>
<comment type="similarity">
    <text evidence="1">Belongs to the Aux/IAA family.</text>
</comment>
<evidence type="ECO:0000313" key="5">
    <source>
        <dbReference type="Proteomes" id="UP001168877"/>
    </source>
</evidence>
<evidence type="ECO:0000256" key="2">
    <source>
        <dbReference type="SAM" id="MobiDB-lite"/>
    </source>
</evidence>
<feature type="domain" description="AUX/IAA" evidence="3">
    <location>
        <begin position="44"/>
        <end position="164"/>
    </location>
</feature>
<reference evidence="4" key="2">
    <citation type="submission" date="2023-06" db="EMBL/GenBank/DDBJ databases">
        <authorList>
            <person name="Swenson N.G."/>
            <person name="Wegrzyn J.L."/>
            <person name="Mcevoy S.L."/>
        </authorList>
    </citation>
    <scope>NUCLEOTIDE SEQUENCE</scope>
    <source>
        <strain evidence="4">NS2018</strain>
        <tissue evidence="4">Leaf</tissue>
    </source>
</reference>
<feature type="compositionally biased region" description="Basic and acidic residues" evidence="2">
    <location>
        <begin position="28"/>
        <end position="46"/>
    </location>
</feature>
<reference evidence="4" key="1">
    <citation type="journal article" date="2022" name="Plant J.">
        <title>Strategies of tolerance reflected in two North American maple genomes.</title>
        <authorList>
            <person name="McEvoy S.L."/>
            <person name="Sezen U.U."/>
            <person name="Trouern-Trend A."/>
            <person name="McMahon S.M."/>
            <person name="Schaberg P.G."/>
            <person name="Yang J."/>
            <person name="Wegrzyn J.L."/>
            <person name="Swenson N.G."/>
        </authorList>
    </citation>
    <scope>NUCLEOTIDE SEQUENCE</scope>
    <source>
        <strain evidence="4">NS2018</strain>
    </source>
</reference>
<feature type="domain" description="AUX/IAA" evidence="3">
    <location>
        <begin position="202"/>
        <end position="241"/>
    </location>
</feature>
<keyword evidence="5" id="KW-1185">Reference proteome</keyword>
<name>A0AA39SR74_ACESA</name>
<gene>
    <name evidence="4" type="ORF">LWI29_019372</name>
</gene>
<keyword evidence="1" id="KW-0805">Transcription regulation</keyword>
<comment type="caution">
    <text evidence="4">The sequence shown here is derived from an EMBL/GenBank/DDBJ whole genome shotgun (WGS) entry which is preliminary data.</text>
</comment>
<feature type="compositionally biased region" description="Low complexity" evidence="2">
    <location>
        <begin position="152"/>
        <end position="165"/>
    </location>
</feature>
<dbReference type="AlphaFoldDB" id="A0AA39SR74"/>
<keyword evidence="1" id="KW-0539">Nucleus</keyword>
<dbReference type="Pfam" id="PF02309">
    <property type="entry name" value="AUX_IAA"/>
    <property type="match status" value="2"/>
</dbReference>
<keyword evidence="1" id="KW-0678">Repressor</keyword>
<keyword evidence="1" id="KW-0804">Transcription</keyword>
<keyword evidence="1" id="KW-0927">Auxin signaling pathway</keyword>
<dbReference type="GO" id="GO:0009734">
    <property type="term" value="P:auxin-activated signaling pathway"/>
    <property type="evidence" value="ECO:0007669"/>
    <property type="project" value="UniProtKB-UniRule"/>
</dbReference>
<evidence type="ECO:0000259" key="3">
    <source>
        <dbReference type="Pfam" id="PF02309"/>
    </source>
</evidence>
<comment type="function">
    <text evidence="1">Aux/IAA proteins are short-lived transcriptional factors that function as repressors of early auxin response genes at low auxin concentrations.</text>
</comment>
<proteinExistence type="inferred from homology"/>
<comment type="subcellular location">
    <subcellularLocation>
        <location evidence="1">Nucleus</location>
    </subcellularLocation>
</comment>
<dbReference type="Gene3D" id="3.10.20.90">
    <property type="entry name" value="Phosphatidylinositol 3-kinase Catalytic Subunit, Chain A, domain 1"/>
    <property type="match status" value="1"/>
</dbReference>
<protein>
    <recommendedName>
        <fullName evidence="1">Auxin-responsive protein</fullName>
    </recommendedName>
</protein>